<name>A0ABM1BNI3_LIMPO</name>
<comment type="similarity">
    <text evidence="2">Belongs to the PPase class C family. Prune subfamily.</text>
</comment>
<dbReference type="Pfam" id="PF01368">
    <property type="entry name" value="DHH"/>
    <property type="match status" value="1"/>
</dbReference>
<reference evidence="9" key="1">
    <citation type="submission" date="2025-08" db="UniProtKB">
        <authorList>
            <consortium name="RefSeq"/>
        </authorList>
    </citation>
    <scope>IDENTIFICATION</scope>
    <source>
        <tissue evidence="9">Muscle</tissue>
    </source>
</reference>
<keyword evidence="3" id="KW-0479">Metal-binding</keyword>
<keyword evidence="5" id="KW-0464">Manganese</keyword>
<accession>A0ABM1BNI3</accession>
<organism evidence="8 9">
    <name type="scientific">Limulus polyphemus</name>
    <name type="common">Atlantic horseshoe crab</name>
    <dbReference type="NCBI Taxonomy" id="6850"/>
    <lineage>
        <taxon>Eukaryota</taxon>
        <taxon>Metazoa</taxon>
        <taxon>Ecdysozoa</taxon>
        <taxon>Arthropoda</taxon>
        <taxon>Chelicerata</taxon>
        <taxon>Merostomata</taxon>
        <taxon>Xiphosura</taxon>
        <taxon>Limulidae</taxon>
        <taxon>Limulus</taxon>
    </lineage>
</organism>
<dbReference type="InterPro" id="IPR038222">
    <property type="entry name" value="DHHA2_dom_sf"/>
</dbReference>
<comment type="cofactor">
    <cofactor evidence="1">
        <name>Mn(2+)</name>
        <dbReference type="ChEBI" id="CHEBI:29035"/>
    </cofactor>
</comment>
<sequence>MESFLRYCKNYLRCLNQFTEVHVVLGNESADLDSAVATLVTALFLYQGRSGLNHVVLPVLNVLRKDFNLRTEVNYFLKDANISPDLLIFKDEIDLEKLKKDNKLFLILVDHNVLSLEQQLLEDSVVRVIDHHKPESKDRGERCDTTIEMVGSCCTLVAEKLFNTNPDIIDKQVAMLLYGTILLDTVCLSQEAKRLTSKDVEMVTKLETVLEDVKRVEIFEALQKAKFDVSGLTVNEMLRKDLKVIEGNGFRIAISSIPGPLEDLEVKPKVRDYLEEFLTQNNYHGLVILAVSFDNKTGKVQRQTAVYSTNPVIKEQIVATLQVAEEPQLELKPLNVRVADLVCFSQGNVLASRKVLLPLVQSVIQDPSFSNHVTKALKVEAEIPSVFVGCFSSAETKDDLGDFDPLSPEFGESNTNSPYSGSASATPALSLGIAGEPLSSQSSSTQNSCPYTPQNSFVDDSFDLNNAMMKHSSFLPSFNSRDMVEKIEKKRGKLAGFDRECEASGMRGLSFTPKNSFADCSLDLYEPPKVLTIESNELLEKVREKKASLGTHQQYPDEFQQDKNLLNVEEKVSHLFLELNTANRSEDSSDVSVGEISFDTSKSCSPGEVSNGSEVQPPENIHE</sequence>
<gene>
    <name evidence="9" type="primary">LOC106469611</name>
</gene>
<protein>
    <submittedName>
        <fullName evidence="9">Exopolyphosphatase PRUNE1-like isoform X1</fullName>
    </submittedName>
</protein>
<dbReference type="GeneID" id="106469611"/>
<evidence type="ECO:0000256" key="6">
    <source>
        <dbReference type="SAM" id="MobiDB-lite"/>
    </source>
</evidence>
<feature type="region of interest" description="Disordered" evidence="6">
    <location>
        <begin position="402"/>
        <end position="424"/>
    </location>
</feature>
<evidence type="ECO:0000313" key="8">
    <source>
        <dbReference type="Proteomes" id="UP000694941"/>
    </source>
</evidence>
<dbReference type="Pfam" id="PF02833">
    <property type="entry name" value="DHHA2"/>
    <property type="match status" value="1"/>
</dbReference>
<dbReference type="InterPro" id="IPR004097">
    <property type="entry name" value="DHHA2"/>
</dbReference>
<dbReference type="Gene3D" id="3.90.1640.10">
    <property type="entry name" value="inorganic pyrophosphatase (n-terminal core)"/>
    <property type="match status" value="1"/>
</dbReference>
<feature type="compositionally biased region" description="Polar residues" evidence="6">
    <location>
        <begin position="598"/>
        <end position="614"/>
    </location>
</feature>
<evidence type="ECO:0000256" key="3">
    <source>
        <dbReference type="ARBA" id="ARBA00022723"/>
    </source>
</evidence>
<dbReference type="Proteomes" id="UP000694941">
    <property type="component" value="Unplaced"/>
</dbReference>
<feature type="domain" description="DHHA2" evidence="7">
    <location>
        <begin position="219"/>
        <end position="364"/>
    </location>
</feature>
<feature type="region of interest" description="Disordered" evidence="6">
    <location>
        <begin position="583"/>
        <end position="623"/>
    </location>
</feature>
<keyword evidence="8" id="KW-1185">Reference proteome</keyword>
<proteinExistence type="inferred from homology"/>
<evidence type="ECO:0000256" key="1">
    <source>
        <dbReference type="ARBA" id="ARBA00001936"/>
    </source>
</evidence>
<feature type="compositionally biased region" description="Polar residues" evidence="6">
    <location>
        <begin position="412"/>
        <end position="424"/>
    </location>
</feature>
<dbReference type="InterPro" id="IPR038763">
    <property type="entry name" value="DHH_sf"/>
</dbReference>
<evidence type="ECO:0000259" key="7">
    <source>
        <dbReference type="SMART" id="SM01131"/>
    </source>
</evidence>
<dbReference type="SMART" id="SM01131">
    <property type="entry name" value="DHHA2"/>
    <property type="match status" value="1"/>
</dbReference>
<dbReference type="PANTHER" id="PTHR12112:SF39">
    <property type="entry name" value="EG:152A3.5 PROTEIN (FBGN0003116_PN PROTEIN)"/>
    <property type="match status" value="1"/>
</dbReference>
<dbReference type="Gene3D" id="3.10.310.20">
    <property type="entry name" value="DHHA2 domain"/>
    <property type="match status" value="1"/>
</dbReference>
<evidence type="ECO:0000313" key="9">
    <source>
        <dbReference type="RefSeq" id="XP_013785567.1"/>
    </source>
</evidence>
<evidence type="ECO:0000256" key="2">
    <source>
        <dbReference type="ARBA" id="ARBA00010331"/>
    </source>
</evidence>
<dbReference type="RefSeq" id="XP_013785567.1">
    <property type="nucleotide sequence ID" value="XM_013930113.2"/>
</dbReference>
<dbReference type="InterPro" id="IPR001667">
    <property type="entry name" value="DDH_dom"/>
</dbReference>
<dbReference type="SUPFAM" id="SSF64182">
    <property type="entry name" value="DHH phosphoesterases"/>
    <property type="match status" value="1"/>
</dbReference>
<dbReference type="PANTHER" id="PTHR12112">
    <property type="entry name" value="BNIP - RELATED"/>
    <property type="match status" value="1"/>
</dbReference>
<evidence type="ECO:0000256" key="5">
    <source>
        <dbReference type="ARBA" id="ARBA00023211"/>
    </source>
</evidence>
<evidence type="ECO:0000256" key="4">
    <source>
        <dbReference type="ARBA" id="ARBA00022801"/>
    </source>
</evidence>
<keyword evidence="4" id="KW-0378">Hydrolase</keyword>